<dbReference type="PANTHER" id="PTHR37560:SF2">
    <property type="entry name" value="DUF711 DOMAIN-CONTAINING PROTEIN"/>
    <property type="match status" value="1"/>
</dbReference>
<dbReference type="Gene3D" id="3.20.70.20">
    <property type="match status" value="1"/>
</dbReference>
<dbReference type="InterPro" id="IPR007841">
    <property type="entry name" value="UPF0210"/>
</dbReference>
<dbReference type="RefSeq" id="WP_075073331.1">
    <property type="nucleotide sequence ID" value="NZ_DF967972.1"/>
</dbReference>
<feature type="coiled-coil region" evidence="1">
    <location>
        <begin position="192"/>
        <end position="223"/>
    </location>
</feature>
<name>A0A0S7BEY5_9CHLR</name>
<evidence type="ECO:0000256" key="1">
    <source>
        <dbReference type="SAM" id="Coils"/>
    </source>
</evidence>
<dbReference type="EMBL" id="DF967972">
    <property type="protein sequence ID" value="GAP14041.1"/>
    <property type="molecule type" value="Genomic_DNA"/>
</dbReference>
<organism evidence="2">
    <name type="scientific">Longilinea arvoryzae</name>
    <dbReference type="NCBI Taxonomy" id="360412"/>
    <lineage>
        <taxon>Bacteria</taxon>
        <taxon>Bacillati</taxon>
        <taxon>Chloroflexota</taxon>
        <taxon>Anaerolineae</taxon>
        <taxon>Anaerolineales</taxon>
        <taxon>Anaerolineaceae</taxon>
        <taxon>Longilinea</taxon>
    </lineage>
</organism>
<keyword evidence="3" id="KW-1185">Reference proteome</keyword>
<dbReference type="STRING" id="360412.LARV_01801"/>
<proteinExistence type="predicted"/>
<evidence type="ECO:0000313" key="2">
    <source>
        <dbReference type="EMBL" id="GAP14041.1"/>
    </source>
</evidence>
<dbReference type="AlphaFoldDB" id="A0A0S7BEY5"/>
<keyword evidence="1" id="KW-0175">Coiled coil</keyword>
<reference evidence="2" key="1">
    <citation type="submission" date="2015-07" db="EMBL/GenBank/DDBJ databases">
        <title>Draft Genome Sequences of Anaerolinea thermolimosa IMO-1, Bellilinea caldifistulae GOMI-1, Leptolinea tardivitalis YMTK-2, Levilinea saccharolytica KIBI-1,Longilinea arvoryzae KOME-1, Previously Described as Members of the Anaerolineaceae (Chloroflexi).</title>
        <authorList>
            <person name="Sekiguchi Y."/>
            <person name="Ohashi A."/>
            <person name="Matsuura N."/>
            <person name="Tourlousse M.D."/>
        </authorList>
    </citation>
    <scope>NUCLEOTIDE SEQUENCE [LARGE SCALE GENOMIC DNA]</scope>
    <source>
        <strain evidence="2">KOME-1</strain>
    </source>
</reference>
<protein>
    <submittedName>
        <fullName evidence="2">Uncharacterized conserved protein</fullName>
    </submittedName>
</protein>
<dbReference type="Pfam" id="PF05167">
    <property type="entry name" value="DUF711"/>
    <property type="match status" value="1"/>
</dbReference>
<dbReference type="PANTHER" id="PTHR37560">
    <property type="entry name" value="UPF0210 PROTEIN SPR0218"/>
    <property type="match status" value="1"/>
</dbReference>
<gene>
    <name evidence="2" type="ORF">LARV_01801</name>
</gene>
<dbReference type="OrthoDB" id="9763001at2"/>
<dbReference type="Proteomes" id="UP000055060">
    <property type="component" value="Unassembled WGS sequence"/>
</dbReference>
<dbReference type="SUPFAM" id="SSF51998">
    <property type="entry name" value="PFL-like glycyl radical enzymes"/>
    <property type="match status" value="1"/>
</dbReference>
<sequence>MKVRSITCFYHPGQRDADVTLNRLARLAQAVSQRFIAAGYEVETTRLATVPFPHMVPSCCNESAILLAQNMEKQASDLGFSYLSLGPALPQYPDSYRLIPQMIAATQNVFFGGVMATAAEGIHLPAVRACAEVIHAAAQITPDGFANLRFSALANVAPGAPFFPAGHAGGDLPAFALALECADTAIQAFSRASTLEEARNNLLADLEKAIAKLTEIAAGAAAEFEILFKGFDISLAPYPDDSVSLGGAMEKLGLPALGLAGSLAAAAFVADTLDRGRWPRTGFNGLMLPVLEDSVLAQRTIDGTLGVKDLLMFSAVCGTGLDTVPLPGDVTADQLAALLLDVASLAVRLGKPLTARLMPVPGKRAGDLTNFDFSYFANGRILSLDAAPLTGFFGGNETYQLHPRKPNGSM</sequence>
<accession>A0A0S7BEY5</accession>
<evidence type="ECO:0000313" key="3">
    <source>
        <dbReference type="Proteomes" id="UP000055060"/>
    </source>
</evidence>